<proteinExistence type="predicted"/>
<evidence type="ECO:0000259" key="5">
    <source>
        <dbReference type="PROSITE" id="PS50977"/>
    </source>
</evidence>
<dbReference type="InterPro" id="IPR050109">
    <property type="entry name" value="HTH-type_TetR-like_transc_reg"/>
</dbReference>
<protein>
    <submittedName>
        <fullName evidence="6">HTH-type transcriptional regulator BetI</fullName>
    </submittedName>
</protein>
<dbReference type="InterPro" id="IPR009057">
    <property type="entry name" value="Homeodomain-like_sf"/>
</dbReference>
<dbReference type="PANTHER" id="PTHR30055:SF220">
    <property type="entry name" value="TETR-FAMILY REGULATORY PROTEIN"/>
    <property type="match status" value="1"/>
</dbReference>
<dbReference type="GO" id="GO:0003700">
    <property type="term" value="F:DNA-binding transcription factor activity"/>
    <property type="evidence" value="ECO:0007669"/>
    <property type="project" value="TreeGrafter"/>
</dbReference>
<dbReference type="Pfam" id="PF13305">
    <property type="entry name" value="TetR_C_33"/>
    <property type="match status" value="1"/>
</dbReference>
<feature type="domain" description="HTH tetR-type" evidence="5">
    <location>
        <begin position="14"/>
        <end position="74"/>
    </location>
</feature>
<sequence length="221" mass="23945">MTTDDTPTKRYHHGSLPEALLAAAETVLLRDGIPGLGLRAIAREAGVSHTAPKHHFGDATGLVSELAAVGYRRLSDAMRDAAAARADMRERRNAIAHAYVHFAYDNPAMFGLMFRDEIIDMKRPVLNTAAREAMRVMAAVIGAKNEPPEAAAEPTPVSLSAAEAMRITAAWGYVHGLATLLIDQRLRGIINVTPEFDDPIELVDRALDDVRFGFEAGEPHG</sequence>
<dbReference type="PANTHER" id="PTHR30055">
    <property type="entry name" value="HTH-TYPE TRANSCRIPTIONAL REGULATOR RUTR"/>
    <property type="match status" value="1"/>
</dbReference>
<dbReference type="Gene3D" id="1.10.357.10">
    <property type="entry name" value="Tetracycline Repressor, domain 2"/>
    <property type="match status" value="1"/>
</dbReference>
<dbReference type="AlphaFoldDB" id="A0A679IUT0"/>
<gene>
    <name evidence="6" type="primary">betI_2</name>
    <name evidence="6" type="ORF">VVAX_00537</name>
</gene>
<accession>A0A679IUT0</accession>
<dbReference type="InterPro" id="IPR036271">
    <property type="entry name" value="Tet_transcr_reg_TetR-rel_C_sf"/>
</dbReference>
<evidence type="ECO:0000256" key="4">
    <source>
        <dbReference type="PROSITE-ProRule" id="PRU00335"/>
    </source>
</evidence>
<dbReference type="SUPFAM" id="SSF48498">
    <property type="entry name" value="Tetracyclin repressor-like, C-terminal domain"/>
    <property type="match status" value="1"/>
</dbReference>
<keyword evidence="3" id="KW-0804">Transcription</keyword>
<dbReference type="InterPro" id="IPR001647">
    <property type="entry name" value="HTH_TetR"/>
</dbReference>
<dbReference type="InterPro" id="IPR025996">
    <property type="entry name" value="MT1864/Rv1816-like_C"/>
</dbReference>
<evidence type="ECO:0000256" key="3">
    <source>
        <dbReference type="ARBA" id="ARBA00023163"/>
    </source>
</evidence>
<keyword evidence="2 4" id="KW-0238">DNA-binding</keyword>
<dbReference type="SUPFAM" id="SSF46689">
    <property type="entry name" value="Homeodomain-like"/>
    <property type="match status" value="1"/>
</dbReference>
<dbReference type="RefSeq" id="WP_339088285.1">
    <property type="nucleotide sequence ID" value="NZ_LR743507.1"/>
</dbReference>
<organism evidence="6">
    <name type="scientific">Variovorax paradoxus</name>
    <dbReference type="NCBI Taxonomy" id="34073"/>
    <lineage>
        <taxon>Bacteria</taxon>
        <taxon>Pseudomonadati</taxon>
        <taxon>Pseudomonadota</taxon>
        <taxon>Betaproteobacteria</taxon>
        <taxon>Burkholderiales</taxon>
        <taxon>Comamonadaceae</taxon>
        <taxon>Variovorax</taxon>
    </lineage>
</organism>
<name>A0A679IUT0_VARPD</name>
<evidence type="ECO:0000256" key="1">
    <source>
        <dbReference type="ARBA" id="ARBA00023015"/>
    </source>
</evidence>
<keyword evidence="1" id="KW-0805">Transcription regulation</keyword>
<feature type="DNA-binding region" description="H-T-H motif" evidence="4">
    <location>
        <begin position="37"/>
        <end position="56"/>
    </location>
</feature>
<dbReference type="EMBL" id="LR743507">
    <property type="protein sequence ID" value="CAA2100035.1"/>
    <property type="molecule type" value="Genomic_DNA"/>
</dbReference>
<evidence type="ECO:0000256" key="2">
    <source>
        <dbReference type="ARBA" id="ARBA00023125"/>
    </source>
</evidence>
<dbReference type="GO" id="GO:0000976">
    <property type="term" value="F:transcription cis-regulatory region binding"/>
    <property type="evidence" value="ECO:0007669"/>
    <property type="project" value="TreeGrafter"/>
</dbReference>
<evidence type="ECO:0000313" key="6">
    <source>
        <dbReference type="EMBL" id="CAA2100035.1"/>
    </source>
</evidence>
<reference evidence="6" key="1">
    <citation type="submission" date="2019-12" db="EMBL/GenBank/DDBJ databases">
        <authorList>
            <person name="Cremers G."/>
        </authorList>
    </citation>
    <scope>NUCLEOTIDE SEQUENCE</scope>
    <source>
        <strain evidence="6">Vvax</strain>
    </source>
</reference>
<dbReference type="Pfam" id="PF00440">
    <property type="entry name" value="TetR_N"/>
    <property type="match status" value="1"/>
</dbReference>
<dbReference type="PROSITE" id="PS50977">
    <property type="entry name" value="HTH_TETR_2"/>
    <property type="match status" value="1"/>
</dbReference>